<accession>A0A6J4TW41</accession>
<proteinExistence type="predicted"/>
<gene>
    <name evidence="2" type="ORF">AVDCRST_MAG05-4672</name>
</gene>
<name>A0A6J4TW41_9ACTN</name>
<evidence type="ECO:0000256" key="1">
    <source>
        <dbReference type="SAM" id="MobiDB-lite"/>
    </source>
</evidence>
<dbReference type="EMBL" id="CADCVM010000505">
    <property type="protein sequence ID" value="CAA9533991.1"/>
    <property type="molecule type" value="Genomic_DNA"/>
</dbReference>
<feature type="compositionally biased region" description="Basic and acidic residues" evidence="1">
    <location>
        <begin position="19"/>
        <end position="36"/>
    </location>
</feature>
<protein>
    <submittedName>
        <fullName evidence="2">Uncharacterized protein</fullName>
    </submittedName>
</protein>
<feature type="non-terminal residue" evidence="2">
    <location>
        <position position="48"/>
    </location>
</feature>
<organism evidence="2">
    <name type="scientific">uncultured Rubrobacteraceae bacterium</name>
    <dbReference type="NCBI Taxonomy" id="349277"/>
    <lineage>
        <taxon>Bacteria</taxon>
        <taxon>Bacillati</taxon>
        <taxon>Actinomycetota</taxon>
        <taxon>Rubrobacteria</taxon>
        <taxon>Rubrobacterales</taxon>
        <taxon>Rubrobacteraceae</taxon>
        <taxon>environmental samples</taxon>
    </lineage>
</organism>
<dbReference type="AlphaFoldDB" id="A0A6J4TW41"/>
<feature type="region of interest" description="Disordered" evidence="1">
    <location>
        <begin position="1"/>
        <end position="48"/>
    </location>
</feature>
<sequence>GRRRRPRLDLYRGRLPRRGRQEAARPRPGPGDEGRAGRFGRGRRLREV</sequence>
<feature type="non-terminal residue" evidence="2">
    <location>
        <position position="1"/>
    </location>
</feature>
<evidence type="ECO:0000313" key="2">
    <source>
        <dbReference type="EMBL" id="CAA9533991.1"/>
    </source>
</evidence>
<feature type="compositionally biased region" description="Basic residues" evidence="1">
    <location>
        <begin position="38"/>
        <end position="48"/>
    </location>
</feature>
<reference evidence="2" key="1">
    <citation type="submission" date="2020-02" db="EMBL/GenBank/DDBJ databases">
        <authorList>
            <person name="Meier V. D."/>
        </authorList>
    </citation>
    <scope>NUCLEOTIDE SEQUENCE</scope>
    <source>
        <strain evidence="2">AVDCRST_MAG05</strain>
    </source>
</reference>